<protein>
    <submittedName>
        <fullName evidence="1">Rhinocladiella mackenziei CBS 650.93 unplaced genomic scaffold supercont1.3, whole genome shotgun sequence</fullName>
    </submittedName>
</protein>
<organism evidence="1 2">
    <name type="scientific">Rhinocladiella mackenziei CBS 650.93</name>
    <dbReference type="NCBI Taxonomy" id="1442369"/>
    <lineage>
        <taxon>Eukaryota</taxon>
        <taxon>Fungi</taxon>
        <taxon>Dikarya</taxon>
        <taxon>Ascomycota</taxon>
        <taxon>Pezizomycotina</taxon>
        <taxon>Eurotiomycetes</taxon>
        <taxon>Chaetothyriomycetidae</taxon>
        <taxon>Chaetothyriales</taxon>
        <taxon>Herpotrichiellaceae</taxon>
        <taxon>Rhinocladiella</taxon>
    </lineage>
</organism>
<proteinExistence type="predicted"/>
<dbReference type="CDD" id="cd07262">
    <property type="entry name" value="VOC_like"/>
    <property type="match status" value="1"/>
</dbReference>
<dbReference type="Proteomes" id="UP000053617">
    <property type="component" value="Unassembled WGS sequence"/>
</dbReference>
<dbReference type="HOGENOM" id="CLU_046006_6_1_1"/>
<dbReference type="EMBL" id="KN847477">
    <property type="protein sequence ID" value="KIX06259.1"/>
    <property type="molecule type" value="Genomic_DNA"/>
</dbReference>
<dbReference type="Gene3D" id="3.10.180.10">
    <property type="entry name" value="2,3-Dihydroxybiphenyl 1,2-Dioxygenase, domain 1"/>
    <property type="match status" value="1"/>
</dbReference>
<gene>
    <name evidence="1" type="ORF">Z518_04234</name>
</gene>
<dbReference type="STRING" id="1442369.A0A0D2IKL5"/>
<dbReference type="VEuPathDB" id="FungiDB:Z518_04234"/>
<dbReference type="SUPFAM" id="SSF54593">
    <property type="entry name" value="Glyoxalase/Bleomycin resistance protein/Dihydroxybiphenyl dioxygenase"/>
    <property type="match status" value="1"/>
</dbReference>
<dbReference type="PANTHER" id="PTHR35006">
    <property type="entry name" value="GLYOXALASE FAMILY PROTEIN (AFU_ORTHOLOGUE AFUA_5G14830)"/>
    <property type="match status" value="1"/>
</dbReference>
<dbReference type="GeneID" id="25292305"/>
<sequence length="137" mass="14711">MPVHHISLPVPFSQVDAEVSFLVAAFGHMDIKEFMRPVPGVVGMGDDRPFLWIVGLDKKHEPVPDDAQITRIHLALSAKDRSQVDAFHAAALKAGGTCNGPPGLRPEYHSDYYGAFVISPGGHNIEAVVHGPPAGEN</sequence>
<dbReference type="OrthoDB" id="10249419at2759"/>
<evidence type="ECO:0000313" key="1">
    <source>
        <dbReference type="EMBL" id="KIX06259.1"/>
    </source>
</evidence>
<dbReference type="AlphaFoldDB" id="A0A0D2IKL5"/>
<name>A0A0D2IKL5_9EURO</name>
<dbReference type="InterPro" id="IPR029068">
    <property type="entry name" value="Glyas_Bleomycin-R_OHBP_Dase"/>
</dbReference>
<keyword evidence="2" id="KW-1185">Reference proteome</keyword>
<evidence type="ECO:0000313" key="2">
    <source>
        <dbReference type="Proteomes" id="UP000053617"/>
    </source>
</evidence>
<dbReference type="RefSeq" id="XP_013273395.1">
    <property type="nucleotide sequence ID" value="XM_013417941.1"/>
</dbReference>
<reference evidence="1 2" key="1">
    <citation type="submission" date="2015-01" db="EMBL/GenBank/DDBJ databases">
        <title>The Genome Sequence of Rhinocladiella mackenzie CBS 650.93.</title>
        <authorList>
            <consortium name="The Broad Institute Genomics Platform"/>
            <person name="Cuomo C."/>
            <person name="de Hoog S."/>
            <person name="Gorbushina A."/>
            <person name="Stielow B."/>
            <person name="Teixiera M."/>
            <person name="Abouelleil A."/>
            <person name="Chapman S.B."/>
            <person name="Priest M."/>
            <person name="Young S.K."/>
            <person name="Wortman J."/>
            <person name="Nusbaum C."/>
            <person name="Birren B."/>
        </authorList>
    </citation>
    <scope>NUCLEOTIDE SEQUENCE [LARGE SCALE GENOMIC DNA]</scope>
    <source>
        <strain evidence="1 2">CBS 650.93</strain>
    </source>
</reference>
<accession>A0A0D2IKL5</accession>
<dbReference type="PANTHER" id="PTHR35006:SF2">
    <property type="entry name" value="GLYOXALASE FAMILY PROTEIN (AFU_ORTHOLOGUE AFUA_5G14830)"/>
    <property type="match status" value="1"/>
</dbReference>